<dbReference type="SMART" id="SM00353">
    <property type="entry name" value="HLH"/>
    <property type="match status" value="1"/>
</dbReference>
<evidence type="ECO:0000313" key="7">
    <source>
        <dbReference type="EMBL" id="WAR14421.1"/>
    </source>
</evidence>
<dbReference type="EMBL" id="CP111020">
    <property type="protein sequence ID" value="WAR14421.1"/>
    <property type="molecule type" value="Genomic_DNA"/>
</dbReference>
<keyword evidence="2" id="KW-0805">Transcription regulation</keyword>
<feature type="compositionally biased region" description="Basic and acidic residues" evidence="5">
    <location>
        <begin position="1"/>
        <end position="15"/>
    </location>
</feature>
<feature type="compositionally biased region" description="Basic and acidic residues" evidence="5">
    <location>
        <begin position="478"/>
        <end position="491"/>
    </location>
</feature>
<protein>
    <submittedName>
        <fullName evidence="7">HES1B-like protein</fullName>
    </submittedName>
</protein>
<evidence type="ECO:0000256" key="4">
    <source>
        <dbReference type="ARBA" id="ARBA00023242"/>
    </source>
</evidence>
<evidence type="ECO:0000256" key="3">
    <source>
        <dbReference type="ARBA" id="ARBA00023163"/>
    </source>
</evidence>
<dbReference type="PROSITE" id="PS50888">
    <property type="entry name" value="BHLH"/>
    <property type="match status" value="1"/>
</dbReference>
<keyword evidence="4" id="KW-0539">Nucleus</keyword>
<sequence length="501" mass="54909">MLSEKPRVGLSETRKVTKSTMEKKRRARINSSLTELKNILAGMVTNKGERFEKMEKADILEMTVSCVRQLQRQSQTGDQMSPVPSDEEYKSGIDTCVSEVIKMLTSNDLGNTDPEIKTKLIDHLANKLCTPIYPNPAQSESPGSMQTHDVLNSTVDRFGKNRLGVLKKPSEDLGISPHVQQYNPNSEISANEPSLVSSPNVVGASLVSSPNVVGASPQPIYQVTTVPFSNFSPSDNTVKSSMDSNQLTTSHSNISTVPLTILVPANFCSTQLGTTFCSTQLGTTCMIPVAWTGASSNYPQQQTNDYSTIGAPLSSYVSNISPQQLLNLSPPFGSQITPIQTYTIPENVPDSEMDTAATLQTITSDQIESSVVKDNNSKGNETRNSHEMVGVKFYKPKSSVIRPTPLFKERCNRSDTVSSIVFDGNQTRDTAMRTDRASAEEFREKVQTFQSNTTTTTTTDHTGSIRSNVIQAHNPNNRSDETGGRDNDNNPHVDSSVWRPW</sequence>
<dbReference type="InterPro" id="IPR036638">
    <property type="entry name" value="HLH_DNA-bd_sf"/>
</dbReference>
<dbReference type="InterPro" id="IPR050370">
    <property type="entry name" value="HES_HEY"/>
</dbReference>
<evidence type="ECO:0000313" key="8">
    <source>
        <dbReference type="Proteomes" id="UP001164746"/>
    </source>
</evidence>
<feature type="region of interest" description="Disordered" evidence="5">
    <location>
        <begin position="1"/>
        <end position="25"/>
    </location>
</feature>
<gene>
    <name evidence="7" type="ORF">MAR_004526</name>
</gene>
<dbReference type="Gene3D" id="4.10.280.10">
    <property type="entry name" value="Helix-loop-helix DNA-binding domain"/>
    <property type="match status" value="1"/>
</dbReference>
<evidence type="ECO:0000256" key="1">
    <source>
        <dbReference type="ARBA" id="ARBA00004123"/>
    </source>
</evidence>
<dbReference type="PANTHER" id="PTHR10985">
    <property type="entry name" value="BASIC HELIX-LOOP-HELIX TRANSCRIPTION FACTOR, HES-RELATED"/>
    <property type="match status" value="1"/>
</dbReference>
<dbReference type="SUPFAM" id="SSF47459">
    <property type="entry name" value="HLH, helix-loop-helix DNA-binding domain"/>
    <property type="match status" value="1"/>
</dbReference>
<feature type="domain" description="BHLH" evidence="6">
    <location>
        <begin position="13"/>
        <end position="70"/>
    </location>
</feature>
<reference evidence="7" key="1">
    <citation type="submission" date="2022-11" db="EMBL/GenBank/DDBJ databases">
        <title>Centuries of genome instability and evolution in soft-shell clam transmissible cancer (bioRxiv).</title>
        <authorList>
            <person name="Hart S.F.M."/>
            <person name="Yonemitsu M.A."/>
            <person name="Giersch R.M."/>
            <person name="Beal B.F."/>
            <person name="Arriagada G."/>
            <person name="Davis B.W."/>
            <person name="Ostrander E.A."/>
            <person name="Goff S.P."/>
            <person name="Metzger M.J."/>
        </authorList>
    </citation>
    <scope>NUCLEOTIDE SEQUENCE</scope>
    <source>
        <strain evidence="7">MELC-2E11</strain>
        <tissue evidence="7">Siphon/mantle</tissue>
    </source>
</reference>
<keyword evidence="3" id="KW-0804">Transcription</keyword>
<name>A0ABY7F0J6_MYAAR</name>
<evidence type="ECO:0000256" key="2">
    <source>
        <dbReference type="ARBA" id="ARBA00023015"/>
    </source>
</evidence>
<dbReference type="Proteomes" id="UP001164746">
    <property type="component" value="Chromosome 9"/>
</dbReference>
<feature type="compositionally biased region" description="Polar residues" evidence="5">
    <location>
        <begin position="460"/>
        <end position="477"/>
    </location>
</feature>
<comment type="subcellular location">
    <subcellularLocation>
        <location evidence="1">Nucleus</location>
    </subcellularLocation>
</comment>
<keyword evidence="8" id="KW-1185">Reference proteome</keyword>
<evidence type="ECO:0000259" key="6">
    <source>
        <dbReference type="PROSITE" id="PS50888"/>
    </source>
</evidence>
<accession>A0ABY7F0J6</accession>
<dbReference type="Pfam" id="PF00010">
    <property type="entry name" value="HLH"/>
    <property type="match status" value="1"/>
</dbReference>
<feature type="region of interest" description="Disordered" evidence="5">
    <location>
        <begin position="450"/>
        <end position="501"/>
    </location>
</feature>
<evidence type="ECO:0000256" key="5">
    <source>
        <dbReference type="SAM" id="MobiDB-lite"/>
    </source>
</evidence>
<organism evidence="7 8">
    <name type="scientific">Mya arenaria</name>
    <name type="common">Soft-shell clam</name>
    <dbReference type="NCBI Taxonomy" id="6604"/>
    <lineage>
        <taxon>Eukaryota</taxon>
        <taxon>Metazoa</taxon>
        <taxon>Spiralia</taxon>
        <taxon>Lophotrochozoa</taxon>
        <taxon>Mollusca</taxon>
        <taxon>Bivalvia</taxon>
        <taxon>Autobranchia</taxon>
        <taxon>Heteroconchia</taxon>
        <taxon>Euheterodonta</taxon>
        <taxon>Imparidentia</taxon>
        <taxon>Neoheterodontei</taxon>
        <taxon>Myida</taxon>
        <taxon>Myoidea</taxon>
        <taxon>Myidae</taxon>
        <taxon>Mya</taxon>
    </lineage>
</organism>
<dbReference type="InterPro" id="IPR011598">
    <property type="entry name" value="bHLH_dom"/>
</dbReference>
<proteinExistence type="predicted"/>